<reference evidence="1 2" key="1">
    <citation type="journal article" date="2019" name="PLoS Biol.">
        <title>Sex chromosomes control vertical transmission of feminizing Wolbachia symbionts in an isopod.</title>
        <authorList>
            <person name="Becking T."/>
            <person name="Chebbi M.A."/>
            <person name="Giraud I."/>
            <person name="Moumen B."/>
            <person name="Laverre T."/>
            <person name="Caubet Y."/>
            <person name="Peccoud J."/>
            <person name="Gilbert C."/>
            <person name="Cordaux R."/>
        </authorList>
    </citation>
    <scope>NUCLEOTIDE SEQUENCE [LARGE SCALE GENOMIC DNA]</scope>
    <source>
        <strain evidence="1">ANa2</strain>
        <tissue evidence="1">Whole body excluding digestive tract and cuticle</tissue>
    </source>
</reference>
<sequence length="94" mass="10858">MSYLLVNEEPNNKCNEESVSPPCIDLEAEPDYENDVKSTESTNELLHDLSYTSVETINEEILLETEEELICEKEKEIVEDIHDLVTSYEFMQAL</sequence>
<accession>A0A5N5T7K5</accession>
<comment type="caution">
    <text evidence="1">The sequence shown here is derived from an EMBL/GenBank/DDBJ whole genome shotgun (WGS) entry which is preliminary data.</text>
</comment>
<feature type="non-terminal residue" evidence="1">
    <location>
        <position position="94"/>
    </location>
</feature>
<protein>
    <submittedName>
        <fullName evidence="1">Uncharacterized protein</fullName>
    </submittedName>
</protein>
<name>A0A5N5T7K5_9CRUS</name>
<dbReference type="AlphaFoldDB" id="A0A5N5T7K5"/>
<evidence type="ECO:0000313" key="2">
    <source>
        <dbReference type="Proteomes" id="UP000326759"/>
    </source>
</evidence>
<proteinExistence type="predicted"/>
<gene>
    <name evidence="1" type="ORF">Anas_12020</name>
</gene>
<evidence type="ECO:0000313" key="1">
    <source>
        <dbReference type="EMBL" id="KAB7502028.1"/>
    </source>
</evidence>
<organism evidence="1 2">
    <name type="scientific">Armadillidium nasatum</name>
    <dbReference type="NCBI Taxonomy" id="96803"/>
    <lineage>
        <taxon>Eukaryota</taxon>
        <taxon>Metazoa</taxon>
        <taxon>Ecdysozoa</taxon>
        <taxon>Arthropoda</taxon>
        <taxon>Crustacea</taxon>
        <taxon>Multicrustacea</taxon>
        <taxon>Malacostraca</taxon>
        <taxon>Eumalacostraca</taxon>
        <taxon>Peracarida</taxon>
        <taxon>Isopoda</taxon>
        <taxon>Oniscidea</taxon>
        <taxon>Crinocheta</taxon>
        <taxon>Armadillidiidae</taxon>
        <taxon>Armadillidium</taxon>
    </lineage>
</organism>
<dbReference type="OrthoDB" id="6360042at2759"/>
<keyword evidence="2" id="KW-1185">Reference proteome</keyword>
<dbReference type="Proteomes" id="UP000326759">
    <property type="component" value="Unassembled WGS sequence"/>
</dbReference>
<dbReference type="EMBL" id="SEYY01008773">
    <property type="protein sequence ID" value="KAB7502028.1"/>
    <property type="molecule type" value="Genomic_DNA"/>
</dbReference>